<reference evidence="2" key="1">
    <citation type="submission" date="2019-12" db="EMBL/GenBank/DDBJ databases">
        <title>Genome sequencing and annotation of Brassica cretica.</title>
        <authorList>
            <person name="Studholme D.J."/>
            <person name="Sarris P."/>
        </authorList>
    </citation>
    <scope>NUCLEOTIDE SEQUENCE</scope>
    <source>
        <strain evidence="2">PFS-109/04</strain>
        <tissue evidence="2">Leaf</tissue>
    </source>
</reference>
<evidence type="ECO:0000313" key="3">
    <source>
        <dbReference type="Proteomes" id="UP000712600"/>
    </source>
</evidence>
<dbReference type="PANTHER" id="PTHR47074:SF11">
    <property type="entry name" value="REVERSE TRANSCRIPTASE-LIKE PROTEIN"/>
    <property type="match status" value="1"/>
</dbReference>
<dbReference type="AlphaFoldDB" id="A0A8S9RGP9"/>
<organism evidence="2 3">
    <name type="scientific">Brassica cretica</name>
    <name type="common">Mustard</name>
    <dbReference type="NCBI Taxonomy" id="69181"/>
    <lineage>
        <taxon>Eukaryota</taxon>
        <taxon>Viridiplantae</taxon>
        <taxon>Streptophyta</taxon>
        <taxon>Embryophyta</taxon>
        <taxon>Tracheophyta</taxon>
        <taxon>Spermatophyta</taxon>
        <taxon>Magnoliopsida</taxon>
        <taxon>eudicotyledons</taxon>
        <taxon>Gunneridae</taxon>
        <taxon>Pentapetalae</taxon>
        <taxon>rosids</taxon>
        <taxon>malvids</taxon>
        <taxon>Brassicales</taxon>
        <taxon>Brassicaceae</taxon>
        <taxon>Brassiceae</taxon>
        <taxon>Brassica</taxon>
    </lineage>
</organism>
<dbReference type="PANTHER" id="PTHR47074">
    <property type="entry name" value="BNAC02G40300D PROTEIN"/>
    <property type="match status" value="1"/>
</dbReference>
<dbReference type="InterPro" id="IPR044730">
    <property type="entry name" value="RNase_H-like_dom_plant"/>
</dbReference>
<accession>A0A8S9RGP9</accession>
<proteinExistence type="predicted"/>
<comment type="caution">
    <text evidence="2">The sequence shown here is derived from an EMBL/GenBank/DDBJ whole genome shotgun (WGS) entry which is preliminary data.</text>
</comment>
<dbReference type="CDD" id="cd06222">
    <property type="entry name" value="RNase_H_like"/>
    <property type="match status" value="1"/>
</dbReference>
<dbReference type="InterPro" id="IPR012337">
    <property type="entry name" value="RNaseH-like_sf"/>
</dbReference>
<dbReference type="GO" id="GO:0003676">
    <property type="term" value="F:nucleic acid binding"/>
    <property type="evidence" value="ECO:0007669"/>
    <property type="project" value="InterPro"/>
</dbReference>
<protein>
    <recommendedName>
        <fullName evidence="1">RNase H type-1 domain-containing protein</fullName>
    </recommendedName>
</protein>
<dbReference type="SUPFAM" id="SSF53098">
    <property type="entry name" value="Ribonuclease H-like"/>
    <property type="match status" value="1"/>
</dbReference>
<dbReference type="Proteomes" id="UP000712600">
    <property type="component" value="Unassembled WGS sequence"/>
</dbReference>
<evidence type="ECO:0000313" key="2">
    <source>
        <dbReference type="EMBL" id="KAF3571846.1"/>
    </source>
</evidence>
<dbReference type="GO" id="GO:0004523">
    <property type="term" value="F:RNA-DNA hybrid ribonuclease activity"/>
    <property type="evidence" value="ECO:0007669"/>
    <property type="project" value="InterPro"/>
</dbReference>
<dbReference type="Gene3D" id="3.30.420.10">
    <property type="entry name" value="Ribonuclease H-like superfamily/Ribonuclease H"/>
    <property type="match status" value="1"/>
</dbReference>
<evidence type="ECO:0000259" key="1">
    <source>
        <dbReference type="Pfam" id="PF13456"/>
    </source>
</evidence>
<feature type="domain" description="RNase H type-1" evidence="1">
    <location>
        <begin position="63"/>
        <end position="181"/>
    </location>
</feature>
<sequence>MWSIWIARNNLLFNQKASSPEDVISRAISSAREWLEAQEPPTKGQGQHVEVELPLTNCYKVQTDAAWREDLRGAGLGWTITKNAERSDFGAHCFYVSSPLIAEALALREALCKCKELNLQRFICETDSTQLMQAIKTRKPPPEIYGVLSDIFKLIPCFAVIRFKWIPRSKNKEADALAKHALLAASNVMNSTRLGL</sequence>
<dbReference type="InterPro" id="IPR052929">
    <property type="entry name" value="RNase_H-like_EbsB-rel"/>
</dbReference>
<name>A0A8S9RGP9_BRACR</name>
<dbReference type="InterPro" id="IPR036397">
    <property type="entry name" value="RNaseH_sf"/>
</dbReference>
<gene>
    <name evidence="2" type="ORF">F2Q69_00061086</name>
</gene>
<dbReference type="Pfam" id="PF13456">
    <property type="entry name" value="RVT_3"/>
    <property type="match status" value="1"/>
</dbReference>
<dbReference type="InterPro" id="IPR002156">
    <property type="entry name" value="RNaseH_domain"/>
</dbReference>
<dbReference type="EMBL" id="QGKX02000095">
    <property type="protein sequence ID" value="KAF3571846.1"/>
    <property type="molecule type" value="Genomic_DNA"/>
</dbReference>